<dbReference type="InterPro" id="IPR008030">
    <property type="entry name" value="NmrA-like"/>
</dbReference>
<accession>A0ABR3CXG7</accession>
<evidence type="ECO:0000313" key="5">
    <source>
        <dbReference type="EMBL" id="KAL0465122.1"/>
    </source>
</evidence>
<dbReference type="EMBL" id="JAVLET010000019">
    <property type="protein sequence ID" value="KAL0465122.1"/>
    <property type="molecule type" value="Genomic_DNA"/>
</dbReference>
<evidence type="ECO:0000313" key="6">
    <source>
        <dbReference type="Proteomes" id="UP001451303"/>
    </source>
</evidence>
<comment type="similarity">
    <text evidence="1">Belongs to the NmrA-type oxidoreductase family.</text>
</comment>
<evidence type="ECO:0000256" key="1">
    <source>
        <dbReference type="ARBA" id="ARBA00006328"/>
    </source>
</evidence>
<keyword evidence="6" id="KW-1185">Reference proteome</keyword>
<feature type="region of interest" description="Disordered" evidence="3">
    <location>
        <begin position="1"/>
        <end position="89"/>
    </location>
</feature>
<dbReference type="Proteomes" id="UP001451303">
    <property type="component" value="Unassembled WGS sequence"/>
</dbReference>
<evidence type="ECO:0000256" key="2">
    <source>
        <dbReference type="ARBA" id="ARBA00022857"/>
    </source>
</evidence>
<dbReference type="InterPro" id="IPR051164">
    <property type="entry name" value="NmrA-like_oxidored"/>
</dbReference>
<proteinExistence type="inferred from homology"/>
<sequence>MPSHSENSSSDSLGLPSESPAFHQNPSASFPLRSAIEPPSSPTMTSSSSSSSSSPMGSSPFLAPSSPIEPPDLLELPTSTSSGTIHQSQPQERILILGATGNQGRGTVHALLSSKLLHLANFHLAALVRNPTSAASLSLTSSSSSQSGAGIPPIPLFTADYSSPATLSTAFAAFLPTTVFFPPILSDDFALDLTYAQNVISAARHCGSVRSFIISTALGTDRRSEFRGWGKNGEWYPMGSYWRAKGEIEKRVKEAGFASWTIIRPGWFLHCLVPRRMCGWSYLGFREGDEVKTIRTSWRKRTKVAWVDAEDVGVVVRAVVEDLCEGGGKRYRNKGVDLAVEAVTVGELAKQMARVLGEEVKVLYAEEQQTLITGNLDGTGLVRDKIDETIQQLK</sequence>
<dbReference type="InterPro" id="IPR036291">
    <property type="entry name" value="NAD(P)-bd_dom_sf"/>
</dbReference>
<reference evidence="5 6" key="1">
    <citation type="submission" date="2023-09" db="EMBL/GenBank/DDBJ databases">
        <title>Multi-omics analysis of a traditional fermented food reveals byproduct-associated fungal strains for waste-to-food upcycling.</title>
        <authorList>
            <consortium name="Lawrence Berkeley National Laboratory"/>
            <person name="Rekdal V.M."/>
            <person name="Villalobos-Escobedo J.M."/>
            <person name="Rodriguez-Valeron N."/>
            <person name="Garcia M.O."/>
            <person name="Vasquez D.P."/>
            <person name="Damayanti I."/>
            <person name="Sorensen P.M."/>
            <person name="Baidoo E.E."/>
            <person name="De Carvalho A.C."/>
            <person name="Riley R."/>
            <person name="Lipzen A."/>
            <person name="He G."/>
            <person name="Yan M."/>
            <person name="Haridas S."/>
            <person name="Daum C."/>
            <person name="Yoshinaga Y."/>
            <person name="Ng V."/>
            <person name="Grigoriev I.V."/>
            <person name="Munk R."/>
            <person name="Nuraida L."/>
            <person name="Wijaya C.H."/>
            <person name="Morales P.-C."/>
            <person name="Keasling J.D."/>
        </authorList>
    </citation>
    <scope>NUCLEOTIDE SEQUENCE [LARGE SCALE GENOMIC DNA]</scope>
    <source>
        <strain evidence="5 6">FGSC 2613</strain>
    </source>
</reference>
<dbReference type="Gene3D" id="3.40.50.720">
    <property type="entry name" value="NAD(P)-binding Rossmann-like Domain"/>
    <property type="match status" value="1"/>
</dbReference>
<dbReference type="PANTHER" id="PTHR42748">
    <property type="entry name" value="NITROGEN METABOLITE REPRESSION PROTEIN NMRA FAMILY MEMBER"/>
    <property type="match status" value="1"/>
</dbReference>
<organism evidence="5 6">
    <name type="scientific">Neurospora intermedia</name>
    <dbReference type="NCBI Taxonomy" id="5142"/>
    <lineage>
        <taxon>Eukaryota</taxon>
        <taxon>Fungi</taxon>
        <taxon>Dikarya</taxon>
        <taxon>Ascomycota</taxon>
        <taxon>Pezizomycotina</taxon>
        <taxon>Sordariomycetes</taxon>
        <taxon>Sordariomycetidae</taxon>
        <taxon>Sordariales</taxon>
        <taxon>Sordariaceae</taxon>
        <taxon>Neurospora</taxon>
    </lineage>
</organism>
<evidence type="ECO:0000259" key="4">
    <source>
        <dbReference type="Pfam" id="PF05368"/>
    </source>
</evidence>
<evidence type="ECO:0000256" key="3">
    <source>
        <dbReference type="SAM" id="MobiDB-lite"/>
    </source>
</evidence>
<feature type="compositionally biased region" description="Low complexity" evidence="3">
    <location>
        <begin position="1"/>
        <end position="20"/>
    </location>
</feature>
<dbReference type="PANTHER" id="PTHR42748:SF31">
    <property type="entry name" value="NMRA-LIKE DOMAIN-CONTAINING PROTEIN-RELATED"/>
    <property type="match status" value="1"/>
</dbReference>
<comment type="caution">
    <text evidence="5">The sequence shown here is derived from an EMBL/GenBank/DDBJ whole genome shotgun (WGS) entry which is preliminary data.</text>
</comment>
<name>A0ABR3CXG7_NEUIN</name>
<protein>
    <recommendedName>
        <fullName evidence="4">NmrA-like domain-containing protein</fullName>
    </recommendedName>
</protein>
<gene>
    <name evidence="5" type="ORF">QR685DRAFT_508725</name>
</gene>
<dbReference type="Pfam" id="PF05368">
    <property type="entry name" value="NmrA"/>
    <property type="match status" value="1"/>
</dbReference>
<keyword evidence="2" id="KW-0521">NADP</keyword>
<feature type="domain" description="NmrA-like" evidence="4">
    <location>
        <begin position="91"/>
        <end position="368"/>
    </location>
</feature>
<feature type="compositionally biased region" description="Polar residues" evidence="3">
    <location>
        <begin position="77"/>
        <end position="89"/>
    </location>
</feature>
<feature type="compositionally biased region" description="Low complexity" evidence="3">
    <location>
        <begin position="42"/>
        <end position="60"/>
    </location>
</feature>
<dbReference type="SUPFAM" id="SSF51735">
    <property type="entry name" value="NAD(P)-binding Rossmann-fold domains"/>
    <property type="match status" value="1"/>
</dbReference>